<feature type="domain" description="RNA polymerase sigma factor 70 region 4 type 2" evidence="7">
    <location>
        <begin position="110"/>
        <end position="161"/>
    </location>
</feature>
<dbReference type="EMBL" id="OBQK01000012">
    <property type="protein sequence ID" value="SOC57400.1"/>
    <property type="molecule type" value="Genomic_DNA"/>
</dbReference>
<evidence type="ECO:0000256" key="1">
    <source>
        <dbReference type="ARBA" id="ARBA00010641"/>
    </source>
</evidence>
<keyword evidence="3" id="KW-0731">Sigma factor</keyword>
<dbReference type="NCBIfam" id="TIGR02983">
    <property type="entry name" value="SigE-fam_strep"/>
    <property type="match status" value="1"/>
</dbReference>
<dbReference type="CDD" id="cd06171">
    <property type="entry name" value="Sigma70_r4"/>
    <property type="match status" value="1"/>
</dbReference>
<dbReference type="InterPro" id="IPR014325">
    <property type="entry name" value="RNA_pol_sigma-E_actinobac"/>
</dbReference>
<dbReference type="AlphaFoldDB" id="A0A285VTJ5"/>
<dbReference type="InterPro" id="IPR013249">
    <property type="entry name" value="RNA_pol_sigma70_r4_t2"/>
</dbReference>
<accession>A0A285VTJ5</accession>
<keyword evidence="9" id="KW-1185">Reference proteome</keyword>
<evidence type="ECO:0000313" key="8">
    <source>
        <dbReference type="EMBL" id="SOC57400.1"/>
    </source>
</evidence>
<dbReference type="InterPro" id="IPR036388">
    <property type="entry name" value="WH-like_DNA-bd_sf"/>
</dbReference>
<evidence type="ECO:0000256" key="2">
    <source>
        <dbReference type="ARBA" id="ARBA00023015"/>
    </source>
</evidence>
<evidence type="ECO:0000256" key="3">
    <source>
        <dbReference type="ARBA" id="ARBA00023082"/>
    </source>
</evidence>
<dbReference type="Gene3D" id="1.10.10.10">
    <property type="entry name" value="Winged helix-like DNA-binding domain superfamily/Winged helix DNA-binding domain"/>
    <property type="match status" value="1"/>
</dbReference>
<organism evidence="8 9">
    <name type="scientific">Ornithinimicrobium cerasi</name>
    <dbReference type="NCBI Taxonomy" id="2248773"/>
    <lineage>
        <taxon>Bacteria</taxon>
        <taxon>Bacillati</taxon>
        <taxon>Actinomycetota</taxon>
        <taxon>Actinomycetes</taxon>
        <taxon>Micrococcales</taxon>
        <taxon>Ornithinimicrobiaceae</taxon>
        <taxon>Ornithinimicrobium</taxon>
    </lineage>
</organism>
<dbReference type="RefSeq" id="WP_170955506.1">
    <property type="nucleotide sequence ID" value="NZ_OBQK01000012.1"/>
</dbReference>
<dbReference type="GO" id="GO:0016987">
    <property type="term" value="F:sigma factor activity"/>
    <property type="evidence" value="ECO:0007669"/>
    <property type="project" value="UniProtKB-KW"/>
</dbReference>
<feature type="domain" description="RNA polymerase sigma-70 region 2" evidence="6">
    <location>
        <begin position="25"/>
        <end position="90"/>
    </location>
</feature>
<dbReference type="PANTHER" id="PTHR43133:SF50">
    <property type="entry name" value="ECF RNA POLYMERASE SIGMA FACTOR SIGM"/>
    <property type="match status" value="1"/>
</dbReference>
<dbReference type="GO" id="GO:0006352">
    <property type="term" value="P:DNA-templated transcription initiation"/>
    <property type="evidence" value="ECO:0007669"/>
    <property type="project" value="InterPro"/>
</dbReference>
<dbReference type="Pfam" id="PF08281">
    <property type="entry name" value="Sigma70_r4_2"/>
    <property type="match status" value="1"/>
</dbReference>
<dbReference type="InterPro" id="IPR013324">
    <property type="entry name" value="RNA_pol_sigma_r3/r4-like"/>
</dbReference>
<dbReference type="SUPFAM" id="SSF88659">
    <property type="entry name" value="Sigma3 and sigma4 domains of RNA polymerase sigma factors"/>
    <property type="match status" value="1"/>
</dbReference>
<dbReference type="InterPro" id="IPR007627">
    <property type="entry name" value="RNA_pol_sigma70_r2"/>
</dbReference>
<dbReference type="InterPro" id="IPR039425">
    <property type="entry name" value="RNA_pol_sigma-70-like"/>
</dbReference>
<evidence type="ECO:0000259" key="7">
    <source>
        <dbReference type="Pfam" id="PF08281"/>
    </source>
</evidence>
<gene>
    <name evidence="8" type="ORF">SAMN05421879_11262</name>
</gene>
<protein>
    <submittedName>
        <fullName evidence="8">RNA polymerase sigma-70 factor, sigma-E family</fullName>
    </submittedName>
</protein>
<reference evidence="9" key="1">
    <citation type="submission" date="2017-08" db="EMBL/GenBank/DDBJ databases">
        <authorList>
            <person name="Varghese N."/>
            <person name="Submissions S."/>
        </authorList>
    </citation>
    <scope>NUCLEOTIDE SEQUENCE [LARGE SCALE GENOMIC DNA]</scope>
    <source>
        <strain evidence="9">USBA17B2</strain>
    </source>
</reference>
<sequence length="171" mass="19577">MTTVPVAREEAAMSRAEAVPFEAFVRARLPQLMRFGLALTADDQAAADLVQDALERAFVRWRSIRCDNPEGYVRRTMVNRHISVWRRRSRERTVAEVPEQSYVDEYRDQQVFTALRQLAPRQRAVIALRYYADLTEAQTALVMGCSVGTVKRQAHDAIAHLRTALGEWEES</sequence>
<keyword evidence="5" id="KW-0804">Transcription</keyword>
<proteinExistence type="inferred from homology"/>
<dbReference type="Proteomes" id="UP000219688">
    <property type="component" value="Unassembled WGS sequence"/>
</dbReference>
<dbReference type="Gene3D" id="1.10.1740.10">
    <property type="match status" value="1"/>
</dbReference>
<comment type="similarity">
    <text evidence="1">Belongs to the sigma-70 factor family. ECF subfamily.</text>
</comment>
<evidence type="ECO:0000313" key="9">
    <source>
        <dbReference type="Proteomes" id="UP000219688"/>
    </source>
</evidence>
<dbReference type="SUPFAM" id="SSF88946">
    <property type="entry name" value="Sigma2 domain of RNA polymerase sigma factors"/>
    <property type="match status" value="1"/>
</dbReference>
<evidence type="ECO:0000256" key="5">
    <source>
        <dbReference type="ARBA" id="ARBA00023163"/>
    </source>
</evidence>
<name>A0A285VTJ5_9MICO</name>
<dbReference type="InterPro" id="IPR014284">
    <property type="entry name" value="RNA_pol_sigma-70_dom"/>
</dbReference>
<keyword evidence="4" id="KW-0238">DNA-binding</keyword>
<dbReference type="Pfam" id="PF04542">
    <property type="entry name" value="Sigma70_r2"/>
    <property type="match status" value="1"/>
</dbReference>
<keyword evidence="2" id="KW-0805">Transcription regulation</keyword>
<dbReference type="GO" id="GO:0003677">
    <property type="term" value="F:DNA binding"/>
    <property type="evidence" value="ECO:0007669"/>
    <property type="project" value="UniProtKB-KW"/>
</dbReference>
<dbReference type="NCBIfam" id="TIGR02937">
    <property type="entry name" value="sigma70-ECF"/>
    <property type="match status" value="1"/>
</dbReference>
<dbReference type="InterPro" id="IPR013325">
    <property type="entry name" value="RNA_pol_sigma_r2"/>
</dbReference>
<evidence type="ECO:0000256" key="4">
    <source>
        <dbReference type="ARBA" id="ARBA00023125"/>
    </source>
</evidence>
<dbReference type="PANTHER" id="PTHR43133">
    <property type="entry name" value="RNA POLYMERASE ECF-TYPE SIGMA FACTO"/>
    <property type="match status" value="1"/>
</dbReference>
<evidence type="ECO:0000259" key="6">
    <source>
        <dbReference type="Pfam" id="PF04542"/>
    </source>
</evidence>